<organism evidence="10 11">
    <name type="scientific">Shivajiella indica</name>
    <dbReference type="NCBI Taxonomy" id="872115"/>
    <lineage>
        <taxon>Bacteria</taxon>
        <taxon>Pseudomonadati</taxon>
        <taxon>Bacteroidota</taxon>
        <taxon>Cytophagia</taxon>
        <taxon>Cytophagales</taxon>
        <taxon>Cyclobacteriaceae</taxon>
        <taxon>Shivajiella</taxon>
    </lineage>
</organism>
<evidence type="ECO:0000313" key="11">
    <source>
        <dbReference type="Proteomes" id="UP001597414"/>
    </source>
</evidence>
<evidence type="ECO:0000313" key="10">
    <source>
        <dbReference type="EMBL" id="MFD2202349.1"/>
    </source>
</evidence>
<dbReference type="PANTHER" id="PTHR21299">
    <property type="entry name" value="CYTIDYLATE KINASE/PANTOATE-BETA-ALANINE LIGASE"/>
    <property type="match status" value="1"/>
</dbReference>
<evidence type="ECO:0000256" key="8">
    <source>
        <dbReference type="HAMAP-Rule" id="MF_00238"/>
    </source>
</evidence>
<comment type="caution">
    <text evidence="10">The sequence shown here is derived from an EMBL/GenBank/DDBJ whole genome shotgun (WGS) entry which is preliminary data.</text>
</comment>
<dbReference type="PANTHER" id="PTHR21299:SF2">
    <property type="entry name" value="CYTIDYLATE KINASE"/>
    <property type="match status" value="1"/>
</dbReference>
<comment type="catalytic activity">
    <reaction evidence="6 8">
        <text>dCMP + ATP = dCDP + ADP</text>
        <dbReference type="Rhea" id="RHEA:25094"/>
        <dbReference type="ChEBI" id="CHEBI:30616"/>
        <dbReference type="ChEBI" id="CHEBI:57566"/>
        <dbReference type="ChEBI" id="CHEBI:58593"/>
        <dbReference type="ChEBI" id="CHEBI:456216"/>
        <dbReference type="EC" id="2.7.4.25"/>
    </reaction>
</comment>
<sequence>MQKIVIAIDGFSGCGKSSTAKALAKILGYTYIDSGAMYRAATLHFLNHKVNLENKEDVASSLETLKISFEFNPETGKQETFLNGQNVENEIRSLRVSDHVSEVSKIKEVREELVSQQQDLGKNKGVVMDGRDIGTVVFPDAELKVFMTADLTIRAKRRLKELQEKGQQVTLDEIVRNLAERDEMDSTRKESPLLMAKDAVELDTSHLEFDDQVNQIVSFAKDRIVLYSK</sequence>
<dbReference type="InterPro" id="IPR011994">
    <property type="entry name" value="Cytidylate_kinase_dom"/>
</dbReference>
<name>A0ABW5BAU2_9BACT</name>
<keyword evidence="11" id="KW-1185">Reference proteome</keyword>
<keyword evidence="3 8" id="KW-0547">Nucleotide-binding</keyword>
<dbReference type="EMBL" id="JBHUIV010000016">
    <property type="protein sequence ID" value="MFD2202349.1"/>
    <property type="molecule type" value="Genomic_DNA"/>
</dbReference>
<dbReference type="InterPro" id="IPR027417">
    <property type="entry name" value="P-loop_NTPase"/>
</dbReference>
<dbReference type="Pfam" id="PF02224">
    <property type="entry name" value="Cytidylate_kin"/>
    <property type="match status" value="1"/>
</dbReference>
<comment type="similarity">
    <text evidence="1 8">Belongs to the cytidylate kinase family. Type 1 subfamily.</text>
</comment>
<evidence type="ECO:0000259" key="9">
    <source>
        <dbReference type="Pfam" id="PF02224"/>
    </source>
</evidence>
<keyword evidence="2 8" id="KW-0808">Transferase</keyword>
<feature type="domain" description="Cytidylate kinase" evidence="9">
    <location>
        <begin position="6"/>
        <end position="220"/>
    </location>
</feature>
<feature type="binding site" evidence="8">
    <location>
        <begin position="10"/>
        <end position="18"/>
    </location>
    <ligand>
        <name>ATP</name>
        <dbReference type="ChEBI" id="CHEBI:30616"/>
    </ligand>
</feature>
<comment type="catalytic activity">
    <reaction evidence="7 8">
        <text>CMP + ATP = CDP + ADP</text>
        <dbReference type="Rhea" id="RHEA:11600"/>
        <dbReference type="ChEBI" id="CHEBI:30616"/>
        <dbReference type="ChEBI" id="CHEBI:58069"/>
        <dbReference type="ChEBI" id="CHEBI:60377"/>
        <dbReference type="ChEBI" id="CHEBI:456216"/>
        <dbReference type="EC" id="2.7.4.25"/>
    </reaction>
</comment>
<evidence type="ECO:0000256" key="7">
    <source>
        <dbReference type="ARBA" id="ARBA00048478"/>
    </source>
</evidence>
<evidence type="ECO:0000256" key="4">
    <source>
        <dbReference type="ARBA" id="ARBA00022777"/>
    </source>
</evidence>
<dbReference type="SUPFAM" id="SSF52540">
    <property type="entry name" value="P-loop containing nucleoside triphosphate hydrolases"/>
    <property type="match status" value="1"/>
</dbReference>
<keyword evidence="4 8" id="KW-0418">Kinase</keyword>
<dbReference type="EC" id="2.7.4.25" evidence="8"/>
<evidence type="ECO:0000256" key="1">
    <source>
        <dbReference type="ARBA" id="ARBA00009427"/>
    </source>
</evidence>
<evidence type="ECO:0000256" key="5">
    <source>
        <dbReference type="ARBA" id="ARBA00022840"/>
    </source>
</evidence>
<protein>
    <recommendedName>
        <fullName evidence="8">Cytidylate kinase</fullName>
        <shortName evidence="8">CK</shortName>
        <ecNumber evidence="8">2.7.4.25</ecNumber>
    </recommendedName>
    <alternativeName>
        <fullName evidence="8">Cytidine monophosphate kinase</fullName>
        <shortName evidence="8">CMP kinase</shortName>
    </alternativeName>
</protein>
<dbReference type="CDD" id="cd02020">
    <property type="entry name" value="CMPK"/>
    <property type="match status" value="1"/>
</dbReference>
<gene>
    <name evidence="8 10" type="primary">cmk</name>
    <name evidence="10" type="ORF">ACFSKV_12315</name>
</gene>
<keyword evidence="5 8" id="KW-0067">ATP-binding</keyword>
<evidence type="ECO:0000256" key="2">
    <source>
        <dbReference type="ARBA" id="ARBA00022679"/>
    </source>
</evidence>
<dbReference type="InterPro" id="IPR003136">
    <property type="entry name" value="Cytidylate_kin"/>
</dbReference>
<accession>A0ABW5BAU2</accession>
<keyword evidence="8" id="KW-0963">Cytoplasm</keyword>
<dbReference type="NCBIfam" id="TIGR00017">
    <property type="entry name" value="cmk"/>
    <property type="match status" value="1"/>
</dbReference>
<dbReference type="HAMAP" id="MF_00238">
    <property type="entry name" value="Cytidyl_kinase_type1"/>
    <property type="match status" value="1"/>
</dbReference>
<dbReference type="Gene3D" id="3.40.50.300">
    <property type="entry name" value="P-loop containing nucleotide triphosphate hydrolases"/>
    <property type="match status" value="1"/>
</dbReference>
<dbReference type="RefSeq" id="WP_380803094.1">
    <property type="nucleotide sequence ID" value="NZ_JBHUIV010000016.1"/>
</dbReference>
<comment type="subcellular location">
    <subcellularLocation>
        <location evidence="8">Cytoplasm</location>
    </subcellularLocation>
</comment>
<evidence type="ECO:0000256" key="3">
    <source>
        <dbReference type="ARBA" id="ARBA00022741"/>
    </source>
</evidence>
<proteinExistence type="inferred from homology"/>
<dbReference type="Proteomes" id="UP001597414">
    <property type="component" value="Unassembled WGS sequence"/>
</dbReference>
<reference evidence="11" key="1">
    <citation type="journal article" date="2019" name="Int. J. Syst. Evol. Microbiol.">
        <title>The Global Catalogue of Microorganisms (GCM) 10K type strain sequencing project: providing services to taxonomists for standard genome sequencing and annotation.</title>
        <authorList>
            <consortium name="The Broad Institute Genomics Platform"/>
            <consortium name="The Broad Institute Genome Sequencing Center for Infectious Disease"/>
            <person name="Wu L."/>
            <person name="Ma J."/>
        </authorList>
    </citation>
    <scope>NUCLEOTIDE SEQUENCE [LARGE SCALE GENOMIC DNA]</scope>
    <source>
        <strain evidence="11">KCTC 19812</strain>
    </source>
</reference>
<dbReference type="GO" id="GO:0016301">
    <property type="term" value="F:kinase activity"/>
    <property type="evidence" value="ECO:0007669"/>
    <property type="project" value="UniProtKB-KW"/>
</dbReference>
<evidence type="ECO:0000256" key="6">
    <source>
        <dbReference type="ARBA" id="ARBA00047615"/>
    </source>
</evidence>